<sequence length="346" mass="39378">MSGPETAILAPMRYATLVVDRLRANAPFRADGRDVLLPWRQLRDRFAVEGVELNTRDVNADREVEFELHLDAQRRVGHPLSYAYLHEDAIVRPINGNLVELARYRKLFTSNEALIDHDHVVALDHPNDLAPRDVPDFKERDLFCVLVASNDALPRPDPRSLQQRRIEAIRYFEVQAPDRFALFGAGWDVPAAEPGPLGRVTRRVNEWRRRLAPDAPAAFPSWRGKVDHKHEVLDRARFSICYEDSRGSPGYLSGKIFDCLTSGCVPVYIGTAHSRPPIPEDCFIDGDQFRTPNEMLAFIERIDAGHFAMYQQGIREFLASAEAQRFTNAHWCETLVTRILADVQQA</sequence>
<evidence type="ECO:0000313" key="2">
    <source>
        <dbReference type="EMBL" id="MCK9687078.1"/>
    </source>
</evidence>
<organism evidence="2 3">
    <name type="scientific">Scleromatobacter humisilvae</name>
    <dbReference type="NCBI Taxonomy" id="2897159"/>
    <lineage>
        <taxon>Bacteria</taxon>
        <taxon>Pseudomonadati</taxon>
        <taxon>Pseudomonadota</taxon>
        <taxon>Betaproteobacteria</taxon>
        <taxon>Burkholderiales</taxon>
        <taxon>Sphaerotilaceae</taxon>
        <taxon>Scleromatobacter</taxon>
    </lineage>
</organism>
<dbReference type="InterPro" id="IPR038577">
    <property type="entry name" value="GT10-like_C_sf"/>
</dbReference>
<evidence type="ECO:0000259" key="1">
    <source>
        <dbReference type="Pfam" id="PF00852"/>
    </source>
</evidence>
<dbReference type="Pfam" id="PF00852">
    <property type="entry name" value="Glyco_transf_10"/>
    <property type="match status" value="1"/>
</dbReference>
<dbReference type="SUPFAM" id="SSF53756">
    <property type="entry name" value="UDP-Glycosyltransferase/glycogen phosphorylase"/>
    <property type="match status" value="1"/>
</dbReference>
<proteinExistence type="predicted"/>
<dbReference type="AlphaFoldDB" id="A0A9X2BZU9"/>
<gene>
    <name evidence="2" type="ORF">LPC04_15305</name>
</gene>
<evidence type="ECO:0000313" key="3">
    <source>
        <dbReference type="Proteomes" id="UP001139353"/>
    </source>
</evidence>
<feature type="domain" description="Fucosyltransferase C-terminal" evidence="1">
    <location>
        <begin position="225"/>
        <end position="311"/>
    </location>
</feature>
<reference evidence="2" key="1">
    <citation type="submission" date="2021-11" db="EMBL/GenBank/DDBJ databases">
        <title>BS-T2-15 a new species belonging to the Comamonadaceae family isolated from the soil of a French oak forest.</title>
        <authorList>
            <person name="Mieszkin S."/>
            <person name="Alain K."/>
        </authorList>
    </citation>
    <scope>NUCLEOTIDE SEQUENCE</scope>
    <source>
        <strain evidence="2">BS-T2-15</strain>
    </source>
</reference>
<dbReference type="InterPro" id="IPR055270">
    <property type="entry name" value="Glyco_tran_10_C"/>
</dbReference>
<accession>A0A9X2BZU9</accession>
<keyword evidence="3" id="KW-1185">Reference proteome</keyword>
<name>A0A9X2BZU9_9BURK</name>
<dbReference type="EMBL" id="JAJLJH010000003">
    <property type="protein sequence ID" value="MCK9687078.1"/>
    <property type="molecule type" value="Genomic_DNA"/>
</dbReference>
<dbReference type="Proteomes" id="UP001139353">
    <property type="component" value="Unassembled WGS sequence"/>
</dbReference>
<comment type="caution">
    <text evidence="2">The sequence shown here is derived from an EMBL/GenBank/DDBJ whole genome shotgun (WGS) entry which is preliminary data.</text>
</comment>
<dbReference type="RefSeq" id="WP_275683112.1">
    <property type="nucleotide sequence ID" value="NZ_JAJLJH010000003.1"/>
</dbReference>
<dbReference type="Gene3D" id="3.40.50.11660">
    <property type="entry name" value="Glycosyl transferase family 10, C-terminal domain"/>
    <property type="match status" value="1"/>
</dbReference>
<protein>
    <submittedName>
        <fullName evidence="2">Glycosyltransferase family 10</fullName>
    </submittedName>
</protein>